<dbReference type="GO" id="GO:0016740">
    <property type="term" value="F:transferase activity"/>
    <property type="evidence" value="ECO:0007669"/>
    <property type="project" value="UniProtKB-KW"/>
</dbReference>
<dbReference type="RefSeq" id="WP_337714509.1">
    <property type="nucleotide sequence ID" value="NZ_JBBEGL010000004.1"/>
</dbReference>
<evidence type="ECO:0000256" key="4">
    <source>
        <dbReference type="ARBA" id="ARBA00022692"/>
    </source>
</evidence>
<dbReference type="EMBL" id="JBBEGL010000004">
    <property type="protein sequence ID" value="MEJ2888018.1"/>
    <property type="molecule type" value="Genomic_DNA"/>
</dbReference>
<sequence>MALPRTHLRTEGGQRPRPLDRTLSRLRRINACLSSVMVLLVLGDLLAVGAAMAITDLPATVTLALGAVVIALHGASRLYRPRLRLSYFDDMSRAFIAACVAFVLAVSAVVVADRPDLPVKQVIVTLGLIILLSELQRAFVLQFARWVRRRLRQGDRTLVVGADAVGLDLTRTMADHPEFGLLPVAVLDTTGNGSDGLDGVDGIEVLSRHDLSHVVRSRRVDTVVLAFAGRETEVVNAAIASHSLGCSVMVVPRLFELYHDTSGVERLRSYPLVRLSVDPTRRASFRLKRLMDVVTAGVALLLLAPLLAVVAAAVLLESGRPIIFRQKRVGRHHQIFEIWKFRSVRQADGTPGQAGVDADGDTRWSVQDDPRVGVVGRFLRRTSLDELPQLWNILRGDMSLVGPRPERPAFVEEFSHSYERYAARHRVPAGLTGLAQVNGLRGDTSIAERARYDNYYIATWSFWLDLRIMLVTVSELLRRGRW</sequence>
<feature type="transmembrane region" description="Helical" evidence="7">
    <location>
        <begin position="31"/>
        <end position="54"/>
    </location>
</feature>
<keyword evidence="4 7" id="KW-0812">Transmembrane</keyword>
<protein>
    <submittedName>
        <fullName evidence="9">Sugar transferase</fullName>
        <ecNumber evidence="9">2.7.8.-</ecNumber>
    </submittedName>
</protein>
<dbReference type="Pfam" id="PF02397">
    <property type="entry name" value="Bac_transf"/>
    <property type="match status" value="1"/>
</dbReference>
<evidence type="ECO:0000313" key="10">
    <source>
        <dbReference type="Proteomes" id="UP001370100"/>
    </source>
</evidence>
<comment type="caution">
    <text evidence="9">The sequence shown here is derived from an EMBL/GenBank/DDBJ whole genome shotgun (WGS) entry which is preliminary data.</text>
</comment>
<comment type="similarity">
    <text evidence="2">Belongs to the bacterial sugar transferase family.</text>
</comment>
<dbReference type="PANTHER" id="PTHR30576">
    <property type="entry name" value="COLANIC BIOSYNTHESIS UDP-GLUCOSE LIPID CARRIER TRANSFERASE"/>
    <property type="match status" value="1"/>
</dbReference>
<feature type="domain" description="Bacterial sugar transferase" evidence="8">
    <location>
        <begin position="288"/>
        <end position="477"/>
    </location>
</feature>
<name>A0ABU8N6K0_9PSEU</name>
<feature type="transmembrane region" description="Helical" evidence="7">
    <location>
        <begin position="123"/>
        <end position="144"/>
    </location>
</feature>
<evidence type="ECO:0000313" key="9">
    <source>
        <dbReference type="EMBL" id="MEJ2888018.1"/>
    </source>
</evidence>
<evidence type="ECO:0000259" key="8">
    <source>
        <dbReference type="Pfam" id="PF02397"/>
    </source>
</evidence>
<feature type="transmembrane region" description="Helical" evidence="7">
    <location>
        <begin position="290"/>
        <end position="316"/>
    </location>
</feature>
<dbReference type="PANTHER" id="PTHR30576:SF0">
    <property type="entry name" value="UNDECAPRENYL-PHOSPHATE N-ACETYLGALACTOSAMINYL 1-PHOSPHATE TRANSFERASE-RELATED"/>
    <property type="match status" value="1"/>
</dbReference>
<keyword evidence="3 9" id="KW-0808">Transferase</keyword>
<dbReference type="Gene3D" id="3.40.50.720">
    <property type="entry name" value="NAD(P)-binding Rossmann-like Domain"/>
    <property type="match status" value="1"/>
</dbReference>
<comment type="subcellular location">
    <subcellularLocation>
        <location evidence="1">Membrane</location>
        <topology evidence="1">Multi-pass membrane protein</topology>
    </subcellularLocation>
</comment>
<organism evidence="9 10">
    <name type="scientific">Actinomycetospora aeridis</name>
    <dbReference type="NCBI Taxonomy" id="3129231"/>
    <lineage>
        <taxon>Bacteria</taxon>
        <taxon>Bacillati</taxon>
        <taxon>Actinomycetota</taxon>
        <taxon>Actinomycetes</taxon>
        <taxon>Pseudonocardiales</taxon>
        <taxon>Pseudonocardiaceae</taxon>
        <taxon>Actinomycetospora</taxon>
    </lineage>
</organism>
<dbReference type="NCBIfam" id="TIGR03025">
    <property type="entry name" value="EPS_sugtrans"/>
    <property type="match status" value="1"/>
</dbReference>
<evidence type="ECO:0000256" key="2">
    <source>
        <dbReference type="ARBA" id="ARBA00006464"/>
    </source>
</evidence>
<evidence type="ECO:0000256" key="7">
    <source>
        <dbReference type="SAM" id="Phobius"/>
    </source>
</evidence>
<evidence type="ECO:0000256" key="5">
    <source>
        <dbReference type="ARBA" id="ARBA00022989"/>
    </source>
</evidence>
<dbReference type="InterPro" id="IPR003362">
    <property type="entry name" value="Bact_transf"/>
</dbReference>
<keyword evidence="5 7" id="KW-1133">Transmembrane helix</keyword>
<keyword evidence="10" id="KW-1185">Reference proteome</keyword>
<feature type="transmembrane region" description="Helical" evidence="7">
    <location>
        <begin position="91"/>
        <end position="111"/>
    </location>
</feature>
<feature type="transmembrane region" description="Helical" evidence="7">
    <location>
        <begin position="60"/>
        <end position="79"/>
    </location>
</feature>
<accession>A0ABU8N6K0</accession>
<evidence type="ECO:0000256" key="3">
    <source>
        <dbReference type="ARBA" id="ARBA00022679"/>
    </source>
</evidence>
<proteinExistence type="inferred from homology"/>
<gene>
    <name evidence="9" type="ORF">WCD41_16270</name>
</gene>
<dbReference type="InterPro" id="IPR017475">
    <property type="entry name" value="EPS_sugar_tfrase"/>
</dbReference>
<dbReference type="Pfam" id="PF13727">
    <property type="entry name" value="CoA_binding_3"/>
    <property type="match status" value="1"/>
</dbReference>
<keyword evidence="6 7" id="KW-0472">Membrane</keyword>
<evidence type="ECO:0000256" key="1">
    <source>
        <dbReference type="ARBA" id="ARBA00004141"/>
    </source>
</evidence>
<dbReference type="EC" id="2.7.8.-" evidence="9"/>
<evidence type="ECO:0000256" key="6">
    <source>
        <dbReference type="ARBA" id="ARBA00023136"/>
    </source>
</evidence>
<reference evidence="9 10" key="1">
    <citation type="submission" date="2024-03" db="EMBL/GenBank/DDBJ databases">
        <title>Actinomycetospora sp. OC33-EN06, a novel actinomycete isolated from wild orchid (Aerides multiflora).</title>
        <authorList>
            <person name="Suriyachadkun C."/>
        </authorList>
    </citation>
    <scope>NUCLEOTIDE SEQUENCE [LARGE SCALE GENOMIC DNA]</scope>
    <source>
        <strain evidence="9 10">OC33-EN06</strain>
    </source>
</reference>
<dbReference type="Proteomes" id="UP001370100">
    <property type="component" value="Unassembled WGS sequence"/>
</dbReference>